<dbReference type="InterPro" id="IPR020904">
    <property type="entry name" value="Sc_DH/Rdtase_CS"/>
</dbReference>
<comment type="caution">
    <text evidence="4">The sequence shown here is derived from an EMBL/GenBank/DDBJ whole genome shotgun (WGS) entry which is preliminary data.</text>
</comment>
<dbReference type="OrthoDB" id="158573at2"/>
<gene>
    <name evidence="4" type="ORF">GKO32_32585</name>
</gene>
<dbReference type="EMBL" id="WMBA01000074">
    <property type="protein sequence ID" value="MTD58681.1"/>
    <property type="molecule type" value="Genomic_DNA"/>
</dbReference>
<dbReference type="Gene3D" id="3.40.50.720">
    <property type="entry name" value="NAD(P)-binding Rossmann-like Domain"/>
    <property type="match status" value="1"/>
</dbReference>
<keyword evidence="5" id="KW-1185">Reference proteome</keyword>
<dbReference type="SUPFAM" id="SSF51735">
    <property type="entry name" value="NAD(P)-binding Rossmann-fold domains"/>
    <property type="match status" value="1"/>
</dbReference>
<evidence type="ECO:0000313" key="5">
    <source>
        <dbReference type="Proteomes" id="UP000440096"/>
    </source>
</evidence>
<proteinExistence type="inferred from homology"/>
<reference evidence="4 5" key="1">
    <citation type="submission" date="2019-11" db="EMBL/GenBank/DDBJ databases">
        <title>Draft genome of Amycolatopsis RM579.</title>
        <authorList>
            <person name="Duangmal K."/>
            <person name="Mingma R."/>
        </authorList>
    </citation>
    <scope>NUCLEOTIDE SEQUENCE [LARGE SCALE GENOMIC DNA]</scope>
    <source>
        <strain evidence="4 5">RM579</strain>
    </source>
</reference>
<dbReference type="PANTHER" id="PTHR44196">
    <property type="entry name" value="DEHYDROGENASE/REDUCTASE SDR FAMILY MEMBER 7B"/>
    <property type="match status" value="1"/>
</dbReference>
<evidence type="ECO:0000256" key="3">
    <source>
        <dbReference type="RuleBase" id="RU000363"/>
    </source>
</evidence>
<dbReference type="AlphaFoldDB" id="A0A6N7ZAB3"/>
<dbReference type="RefSeq" id="WP_154760755.1">
    <property type="nucleotide sequence ID" value="NZ_WMBA01000074.1"/>
</dbReference>
<dbReference type="PRINTS" id="PR00080">
    <property type="entry name" value="SDRFAMILY"/>
</dbReference>
<sequence length="229" mass="24243">MPETPLALVTGASRGIGAAVAQALAPTHRVLLGGRDTDALAKRAAELPDARSWPVELTDPHALASAVAGIDRLDVLVHSAGVCELGTVEASDTESWRLNYEVNVLAVVELTRLLLPALRAAGGHVVVINSGSGWNARAGWGGYAASKFAARAFADTLRQEEEPNGLRVTSIYPGRTATEMQQAIATVEGFEYDADRYLRPESVAEAVLAAVTATSDAHPTDVTLRPRRR</sequence>
<dbReference type="NCBIfam" id="NF006073">
    <property type="entry name" value="PRK08219.1"/>
    <property type="match status" value="1"/>
</dbReference>
<dbReference type="PROSITE" id="PS00061">
    <property type="entry name" value="ADH_SHORT"/>
    <property type="match status" value="1"/>
</dbReference>
<organism evidence="4 5">
    <name type="scientific">Amycolatopsis pithecellobii</name>
    <dbReference type="NCBI Taxonomy" id="664692"/>
    <lineage>
        <taxon>Bacteria</taxon>
        <taxon>Bacillati</taxon>
        <taxon>Actinomycetota</taxon>
        <taxon>Actinomycetes</taxon>
        <taxon>Pseudonocardiales</taxon>
        <taxon>Pseudonocardiaceae</taxon>
        <taxon>Amycolatopsis</taxon>
    </lineage>
</organism>
<dbReference type="InterPro" id="IPR002347">
    <property type="entry name" value="SDR_fam"/>
</dbReference>
<dbReference type="GO" id="GO:0016020">
    <property type="term" value="C:membrane"/>
    <property type="evidence" value="ECO:0007669"/>
    <property type="project" value="TreeGrafter"/>
</dbReference>
<comment type="similarity">
    <text evidence="1 3">Belongs to the short-chain dehydrogenases/reductases (SDR) family.</text>
</comment>
<dbReference type="GO" id="GO:0016491">
    <property type="term" value="F:oxidoreductase activity"/>
    <property type="evidence" value="ECO:0007669"/>
    <property type="project" value="UniProtKB-KW"/>
</dbReference>
<evidence type="ECO:0000256" key="2">
    <source>
        <dbReference type="ARBA" id="ARBA00023002"/>
    </source>
</evidence>
<dbReference type="PRINTS" id="PR00081">
    <property type="entry name" value="GDHRDH"/>
</dbReference>
<accession>A0A6N7ZAB3</accession>
<dbReference type="Proteomes" id="UP000440096">
    <property type="component" value="Unassembled WGS sequence"/>
</dbReference>
<keyword evidence="2" id="KW-0560">Oxidoreductase</keyword>
<evidence type="ECO:0000256" key="1">
    <source>
        <dbReference type="ARBA" id="ARBA00006484"/>
    </source>
</evidence>
<dbReference type="InterPro" id="IPR036291">
    <property type="entry name" value="NAD(P)-bd_dom_sf"/>
</dbReference>
<name>A0A6N7ZAB3_9PSEU</name>
<dbReference type="PANTHER" id="PTHR44196:SF1">
    <property type="entry name" value="DEHYDROGENASE_REDUCTASE SDR FAMILY MEMBER 7B"/>
    <property type="match status" value="1"/>
</dbReference>
<evidence type="ECO:0000313" key="4">
    <source>
        <dbReference type="EMBL" id="MTD58681.1"/>
    </source>
</evidence>
<protein>
    <submittedName>
        <fullName evidence="4">SDR family oxidoreductase</fullName>
    </submittedName>
</protein>
<dbReference type="Pfam" id="PF00106">
    <property type="entry name" value="adh_short"/>
    <property type="match status" value="1"/>
</dbReference>